<dbReference type="Proteomes" id="UP000765509">
    <property type="component" value="Unassembled WGS sequence"/>
</dbReference>
<evidence type="ECO:0008006" key="4">
    <source>
        <dbReference type="Google" id="ProtNLM"/>
    </source>
</evidence>
<dbReference type="InterPro" id="IPR036065">
    <property type="entry name" value="BolA-like_sf"/>
</dbReference>
<name>A0A9Q3FVV4_9BASI</name>
<reference evidence="2" key="1">
    <citation type="submission" date="2021-03" db="EMBL/GenBank/DDBJ databases">
        <title>Draft genome sequence of rust myrtle Austropuccinia psidii MF-1, a brazilian biotype.</title>
        <authorList>
            <person name="Quecine M.C."/>
            <person name="Pachon D.M.R."/>
            <person name="Bonatelli M.L."/>
            <person name="Correr F.H."/>
            <person name="Franceschini L.M."/>
            <person name="Leite T.F."/>
            <person name="Margarido G.R.A."/>
            <person name="Almeida C.A."/>
            <person name="Ferrarezi J.A."/>
            <person name="Labate C.A."/>
        </authorList>
    </citation>
    <scope>NUCLEOTIDE SEQUENCE</scope>
    <source>
        <strain evidence="2">MF-1</strain>
    </source>
</reference>
<evidence type="ECO:0000313" key="3">
    <source>
        <dbReference type="Proteomes" id="UP000765509"/>
    </source>
</evidence>
<dbReference type="PANTHER" id="PTHR46230:SF7">
    <property type="entry name" value="BOLA-LIKE PROTEIN 1"/>
    <property type="match status" value="1"/>
</dbReference>
<dbReference type="SUPFAM" id="SSF82657">
    <property type="entry name" value="BolA-like"/>
    <property type="match status" value="1"/>
</dbReference>
<dbReference type="GO" id="GO:0044572">
    <property type="term" value="P:[4Fe-4S] cluster assembly"/>
    <property type="evidence" value="ECO:0007669"/>
    <property type="project" value="TreeGrafter"/>
</dbReference>
<keyword evidence="3" id="KW-1185">Reference proteome</keyword>
<sequence>MTFGSLGDFLAHSTPATPICACAPLAGIRLFNTTLHPISCVSLVRLQRMSSATEAAPLGPMESRMRQKLIEQLTPSRLEIVNESHLHSHHSAMRSIGGGSGETHFAVNLVSNSFIGKPTIARHRLVYQILDEELNQKGGIHALSLKTLTPNEDK</sequence>
<dbReference type="PANTHER" id="PTHR46230">
    <property type="match status" value="1"/>
</dbReference>
<dbReference type="InterPro" id="IPR002634">
    <property type="entry name" value="BolA"/>
</dbReference>
<accession>A0A9Q3FVV4</accession>
<organism evidence="2 3">
    <name type="scientific">Austropuccinia psidii MF-1</name>
    <dbReference type="NCBI Taxonomy" id="1389203"/>
    <lineage>
        <taxon>Eukaryota</taxon>
        <taxon>Fungi</taxon>
        <taxon>Dikarya</taxon>
        <taxon>Basidiomycota</taxon>
        <taxon>Pucciniomycotina</taxon>
        <taxon>Pucciniomycetes</taxon>
        <taxon>Pucciniales</taxon>
        <taxon>Sphaerophragmiaceae</taxon>
        <taxon>Austropuccinia</taxon>
    </lineage>
</organism>
<proteinExistence type="inferred from homology"/>
<evidence type="ECO:0000256" key="1">
    <source>
        <dbReference type="RuleBase" id="RU003860"/>
    </source>
</evidence>
<comment type="caution">
    <text evidence="2">The sequence shown here is derived from an EMBL/GenBank/DDBJ whole genome shotgun (WGS) entry which is preliminary data.</text>
</comment>
<comment type="similarity">
    <text evidence="1">Belongs to the BolA/IbaG family.</text>
</comment>
<dbReference type="Gene3D" id="3.30.300.90">
    <property type="entry name" value="BolA-like"/>
    <property type="match status" value="1"/>
</dbReference>
<gene>
    <name evidence="2" type="ORF">O181_085734</name>
</gene>
<dbReference type="AlphaFoldDB" id="A0A9Q3FVV4"/>
<dbReference type="EMBL" id="AVOT02050971">
    <property type="protein sequence ID" value="MBW0546019.1"/>
    <property type="molecule type" value="Genomic_DNA"/>
</dbReference>
<dbReference type="Pfam" id="PF01722">
    <property type="entry name" value="BolA"/>
    <property type="match status" value="1"/>
</dbReference>
<dbReference type="GO" id="GO:0005759">
    <property type="term" value="C:mitochondrial matrix"/>
    <property type="evidence" value="ECO:0007669"/>
    <property type="project" value="TreeGrafter"/>
</dbReference>
<dbReference type="OrthoDB" id="411584at2759"/>
<protein>
    <recommendedName>
        <fullName evidence="4">BolA protein</fullName>
    </recommendedName>
</protein>
<evidence type="ECO:0000313" key="2">
    <source>
        <dbReference type="EMBL" id="MBW0546019.1"/>
    </source>
</evidence>